<dbReference type="PANTHER" id="PTHR10366:SF562">
    <property type="entry name" value="ALDEHYDE REDUCTASE II (AFU_ORTHOLOGUE AFUA_1G11360)"/>
    <property type="match status" value="1"/>
</dbReference>
<dbReference type="OrthoDB" id="2735536at2759"/>
<evidence type="ECO:0000256" key="2">
    <source>
        <dbReference type="ARBA" id="ARBA00023445"/>
    </source>
</evidence>
<sequence length="329" mass="35894">MSTLEPGSLIVITGLTGYIASHIGLVALRSGFHVRGTVRSRARGEELREAYTSLGVDASPEKLCFTVIDDLTKQEQFERAFEDVDAVIHVALPEPSATWVQDSIASNVALLNAAKKAGAVKRIVLTSSSAAVHSEPPTEKVLDDKDWNDGAIQRFQSVPPAEKAKYIYGAAKTLAEREAWKWMEEQKPSFDLVALLPNANFGPLIFGQPRSTADMVLKLFKGDTTDVKRLGPQWYIDVRDTGALHVLSLTDATVSNTRIWAAAGPCGANEFLAILRKNFPQAKLPEDIDGPRGESSTQKIDSEKGRLMLGGKWRTLEDALVDMAKSVGY</sequence>
<dbReference type="Gene3D" id="3.40.50.720">
    <property type="entry name" value="NAD(P)-binding Rossmann-like Domain"/>
    <property type="match status" value="1"/>
</dbReference>
<feature type="domain" description="NAD-dependent epimerase/dehydratase" evidence="4">
    <location>
        <begin position="10"/>
        <end position="250"/>
    </location>
</feature>
<evidence type="ECO:0000259" key="4">
    <source>
        <dbReference type="Pfam" id="PF01370"/>
    </source>
</evidence>
<dbReference type="STRING" id="1353952.A0A165E9M8"/>
<feature type="transmembrane region" description="Helical" evidence="3">
    <location>
        <begin position="6"/>
        <end position="28"/>
    </location>
</feature>
<dbReference type="SUPFAM" id="SSF51735">
    <property type="entry name" value="NAD(P)-binding Rossmann-fold domains"/>
    <property type="match status" value="1"/>
</dbReference>
<evidence type="ECO:0000313" key="6">
    <source>
        <dbReference type="Proteomes" id="UP000076842"/>
    </source>
</evidence>
<dbReference type="GO" id="GO:0016616">
    <property type="term" value="F:oxidoreductase activity, acting on the CH-OH group of donors, NAD or NADP as acceptor"/>
    <property type="evidence" value="ECO:0007669"/>
    <property type="project" value="TreeGrafter"/>
</dbReference>
<dbReference type="InParanoid" id="A0A165E9M8"/>
<proteinExistence type="inferred from homology"/>
<keyword evidence="3" id="KW-0812">Transmembrane</keyword>
<keyword evidence="3" id="KW-0472">Membrane</keyword>
<protein>
    <submittedName>
        <fullName evidence="5">NAD(P)-binding protein</fullName>
    </submittedName>
</protein>
<accession>A0A165E9M8</accession>
<reference evidence="5 6" key="1">
    <citation type="journal article" date="2016" name="Mol. Biol. Evol.">
        <title>Comparative Genomics of Early-Diverging Mushroom-Forming Fungi Provides Insights into the Origins of Lignocellulose Decay Capabilities.</title>
        <authorList>
            <person name="Nagy L.G."/>
            <person name="Riley R."/>
            <person name="Tritt A."/>
            <person name="Adam C."/>
            <person name="Daum C."/>
            <person name="Floudas D."/>
            <person name="Sun H."/>
            <person name="Yadav J.S."/>
            <person name="Pangilinan J."/>
            <person name="Larsson K.H."/>
            <person name="Matsuura K."/>
            <person name="Barry K."/>
            <person name="Labutti K."/>
            <person name="Kuo R."/>
            <person name="Ohm R.A."/>
            <person name="Bhattacharya S.S."/>
            <person name="Shirouzu T."/>
            <person name="Yoshinaga Y."/>
            <person name="Martin F.M."/>
            <person name="Grigoriev I.V."/>
            <person name="Hibbett D.S."/>
        </authorList>
    </citation>
    <scope>NUCLEOTIDE SEQUENCE [LARGE SCALE GENOMIC DNA]</scope>
    <source>
        <strain evidence="5 6">HHB12733</strain>
    </source>
</reference>
<dbReference type="AlphaFoldDB" id="A0A165E9M8"/>
<keyword evidence="3" id="KW-1133">Transmembrane helix</keyword>
<dbReference type="Pfam" id="PF01370">
    <property type="entry name" value="Epimerase"/>
    <property type="match status" value="1"/>
</dbReference>
<comment type="similarity">
    <text evidence="2">Belongs to the NAD(P)-dependent epimerase/dehydratase family. Dihydroflavonol-4-reductase subfamily.</text>
</comment>
<gene>
    <name evidence="5" type="ORF">CALCODRAFT_485597</name>
</gene>
<keyword evidence="1" id="KW-0560">Oxidoreductase</keyword>
<name>A0A165E9M8_9BASI</name>
<evidence type="ECO:0000256" key="3">
    <source>
        <dbReference type="SAM" id="Phobius"/>
    </source>
</evidence>
<dbReference type="PANTHER" id="PTHR10366">
    <property type="entry name" value="NAD DEPENDENT EPIMERASE/DEHYDRATASE"/>
    <property type="match status" value="1"/>
</dbReference>
<keyword evidence="6" id="KW-1185">Reference proteome</keyword>
<dbReference type="EMBL" id="KV424015">
    <property type="protein sequence ID" value="KZT54398.1"/>
    <property type="molecule type" value="Genomic_DNA"/>
</dbReference>
<dbReference type="InterPro" id="IPR001509">
    <property type="entry name" value="Epimerase_deHydtase"/>
</dbReference>
<dbReference type="InterPro" id="IPR036291">
    <property type="entry name" value="NAD(P)-bd_dom_sf"/>
</dbReference>
<evidence type="ECO:0000256" key="1">
    <source>
        <dbReference type="ARBA" id="ARBA00023002"/>
    </source>
</evidence>
<evidence type="ECO:0000313" key="5">
    <source>
        <dbReference type="EMBL" id="KZT54398.1"/>
    </source>
</evidence>
<dbReference type="Proteomes" id="UP000076842">
    <property type="component" value="Unassembled WGS sequence"/>
</dbReference>
<dbReference type="InterPro" id="IPR050425">
    <property type="entry name" value="NAD(P)_dehydrat-like"/>
</dbReference>
<organism evidence="5 6">
    <name type="scientific">Calocera cornea HHB12733</name>
    <dbReference type="NCBI Taxonomy" id="1353952"/>
    <lineage>
        <taxon>Eukaryota</taxon>
        <taxon>Fungi</taxon>
        <taxon>Dikarya</taxon>
        <taxon>Basidiomycota</taxon>
        <taxon>Agaricomycotina</taxon>
        <taxon>Dacrymycetes</taxon>
        <taxon>Dacrymycetales</taxon>
        <taxon>Dacrymycetaceae</taxon>
        <taxon>Calocera</taxon>
    </lineage>
</organism>